<evidence type="ECO:0000313" key="1">
    <source>
        <dbReference type="EMBL" id="ERN18299.1"/>
    </source>
</evidence>
<dbReference type="Proteomes" id="UP000017836">
    <property type="component" value="Unassembled WGS sequence"/>
</dbReference>
<dbReference type="HOGENOM" id="CLU_111332_0_0_1"/>
<organism evidence="1 2">
    <name type="scientific">Amborella trichopoda</name>
    <dbReference type="NCBI Taxonomy" id="13333"/>
    <lineage>
        <taxon>Eukaryota</taxon>
        <taxon>Viridiplantae</taxon>
        <taxon>Streptophyta</taxon>
        <taxon>Embryophyta</taxon>
        <taxon>Tracheophyta</taxon>
        <taxon>Spermatophyta</taxon>
        <taxon>Magnoliopsida</taxon>
        <taxon>Amborellales</taxon>
        <taxon>Amborellaceae</taxon>
        <taxon>Amborella</taxon>
    </lineage>
</organism>
<accession>U5D755</accession>
<dbReference type="eggNOG" id="ENOG502RZWK">
    <property type="taxonomic scope" value="Eukaryota"/>
</dbReference>
<dbReference type="PANTHER" id="PTHR36342:SF1">
    <property type="entry name" value="PTB DOMAIN ENGULFMENT ADAPTER"/>
    <property type="match status" value="1"/>
</dbReference>
<sequence>MPLRAPRGPPQLIMAAAYSLNSWNLQHFMVILKPASPSSQLIVCDFQPEDPEDVKISFAALSGRTIPGIVLVRKLTKLPKSGCWYVGSSDDPCIHKVRNFNNCWDTELKIWEHDCRHYTNGLVEYLTGEHNVLGRLRGSP</sequence>
<evidence type="ECO:0000313" key="2">
    <source>
        <dbReference type="Proteomes" id="UP000017836"/>
    </source>
</evidence>
<name>U5D755_AMBTC</name>
<dbReference type="EMBL" id="KI392237">
    <property type="protein sequence ID" value="ERN18299.1"/>
    <property type="molecule type" value="Genomic_DNA"/>
</dbReference>
<keyword evidence="2" id="KW-1185">Reference proteome</keyword>
<proteinExistence type="predicted"/>
<dbReference type="Gramene" id="ERN18299">
    <property type="protein sequence ID" value="ERN18299"/>
    <property type="gene ID" value="AMTR_s00055p00172380"/>
</dbReference>
<protein>
    <submittedName>
        <fullName evidence="1">Uncharacterized protein</fullName>
    </submittedName>
</protein>
<gene>
    <name evidence="1" type="ORF">AMTR_s00055p00172380</name>
</gene>
<dbReference type="PANTHER" id="PTHR36342">
    <property type="entry name" value="PTB DOMAIN ENGULFMENT ADAPTER"/>
    <property type="match status" value="1"/>
</dbReference>
<dbReference type="AlphaFoldDB" id="U5D755"/>
<dbReference type="OMA" id="DCRDFTN"/>
<reference evidence="2" key="1">
    <citation type="journal article" date="2013" name="Science">
        <title>The Amborella genome and the evolution of flowering plants.</title>
        <authorList>
            <consortium name="Amborella Genome Project"/>
        </authorList>
    </citation>
    <scope>NUCLEOTIDE SEQUENCE [LARGE SCALE GENOMIC DNA]</scope>
</reference>